<dbReference type="EMBL" id="KV427635">
    <property type="protein sequence ID" value="KZT04603.1"/>
    <property type="molecule type" value="Genomic_DNA"/>
</dbReference>
<dbReference type="Proteomes" id="UP000076871">
    <property type="component" value="Unassembled WGS sequence"/>
</dbReference>
<feature type="compositionally biased region" description="Basic and acidic residues" evidence="1">
    <location>
        <begin position="100"/>
        <end position="112"/>
    </location>
</feature>
<dbReference type="STRING" id="1314785.A0A165DD32"/>
<evidence type="ECO:0000313" key="2">
    <source>
        <dbReference type="EMBL" id="KZT04603.1"/>
    </source>
</evidence>
<keyword evidence="3" id="KW-1185">Reference proteome</keyword>
<dbReference type="InParanoid" id="A0A165DD32"/>
<dbReference type="GeneID" id="63822818"/>
<dbReference type="AlphaFoldDB" id="A0A165DD32"/>
<protein>
    <submittedName>
        <fullName evidence="2">Uncharacterized protein</fullName>
    </submittedName>
</protein>
<feature type="region of interest" description="Disordered" evidence="1">
    <location>
        <begin position="84"/>
        <end position="112"/>
    </location>
</feature>
<dbReference type="RefSeq" id="XP_040762343.1">
    <property type="nucleotide sequence ID" value="XM_040905789.1"/>
</dbReference>
<feature type="compositionally biased region" description="Polar residues" evidence="1">
    <location>
        <begin position="337"/>
        <end position="347"/>
    </location>
</feature>
<accession>A0A165DD32</accession>
<feature type="compositionally biased region" description="Low complexity" evidence="1">
    <location>
        <begin position="281"/>
        <end position="290"/>
    </location>
</feature>
<sequence>MSSLSEHVDRLSLLAKSIRSSATNISRETTGPFTEAVLHTPLGDLIRDVDPAELGLFTLVSPAKPADPEVPAPSYSEIARAEFHGATPLKKPPAPRKGRHDPQGRPGEHDPEVYARAAIKYLDRYRSIRPMPRASDQAIRIMEQLGVVRSHVRQLSEQLKQHSAAGPPQPPASPKSVVREEEQRVQAAQEQLAELRKRKEVLLKQKASGRIPRPKVKPRPQTPPPPPVDEQEDTFWNTPAASARTLHFAGDSLLDEHVDLADVSVTSFATPIAPRIGGKFTPKPSSTPKPKLSPEDELDMRRELSLDDDSPVSEIVTQSEEPVPEDDAGGFDRTVMLSKSTPPQTEASEPDVTITAKSEPATPTPPLLEAVATPGPHRHKIKVTTELEQIAAKIWATIGEVIMPGSSFDVSGEGGSKPPHAKETIAHLQTLSTKTPSPSSPSTASLSSFSFSATIPASSANLSQPTAQQVLTAHMLLVLLSSPPSYAMPLGKLKESLNAKTEEIGISASAVGGSGATRPIYGCVAKRLLKIERGGGEQVVKFDI</sequence>
<name>A0A165DD32_9APHY</name>
<gene>
    <name evidence="2" type="ORF">LAESUDRAFT_682400</name>
</gene>
<feature type="region of interest" description="Disordered" evidence="1">
    <location>
        <begin position="153"/>
        <end position="234"/>
    </location>
</feature>
<reference evidence="2 3" key="1">
    <citation type="journal article" date="2016" name="Mol. Biol. Evol.">
        <title>Comparative Genomics of Early-Diverging Mushroom-Forming Fungi Provides Insights into the Origins of Lignocellulose Decay Capabilities.</title>
        <authorList>
            <person name="Nagy L.G."/>
            <person name="Riley R."/>
            <person name="Tritt A."/>
            <person name="Adam C."/>
            <person name="Daum C."/>
            <person name="Floudas D."/>
            <person name="Sun H."/>
            <person name="Yadav J.S."/>
            <person name="Pangilinan J."/>
            <person name="Larsson K.H."/>
            <person name="Matsuura K."/>
            <person name="Barry K."/>
            <person name="Labutti K."/>
            <person name="Kuo R."/>
            <person name="Ohm R.A."/>
            <person name="Bhattacharya S.S."/>
            <person name="Shirouzu T."/>
            <person name="Yoshinaga Y."/>
            <person name="Martin F.M."/>
            <person name="Grigoriev I.V."/>
            <person name="Hibbett D.S."/>
        </authorList>
    </citation>
    <scope>NUCLEOTIDE SEQUENCE [LARGE SCALE GENOMIC DNA]</scope>
    <source>
        <strain evidence="2 3">93-53</strain>
    </source>
</reference>
<dbReference type="OrthoDB" id="3262547at2759"/>
<proteinExistence type="predicted"/>
<feature type="compositionally biased region" description="Basic and acidic residues" evidence="1">
    <location>
        <begin position="193"/>
        <end position="203"/>
    </location>
</feature>
<organism evidence="2 3">
    <name type="scientific">Laetiporus sulphureus 93-53</name>
    <dbReference type="NCBI Taxonomy" id="1314785"/>
    <lineage>
        <taxon>Eukaryota</taxon>
        <taxon>Fungi</taxon>
        <taxon>Dikarya</taxon>
        <taxon>Basidiomycota</taxon>
        <taxon>Agaricomycotina</taxon>
        <taxon>Agaricomycetes</taxon>
        <taxon>Polyporales</taxon>
        <taxon>Laetiporus</taxon>
    </lineage>
</organism>
<evidence type="ECO:0000313" key="3">
    <source>
        <dbReference type="Proteomes" id="UP000076871"/>
    </source>
</evidence>
<evidence type="ECO:0000256" key="1">
    <source>
        <dbReference type="SAM" id="MobiDB-lite"/>
    </source>
</evidence>
<feature type="region of interest" description="Disordered" evidence="1">
    <location>
        <begin position="273"/>
        <end position="376"/>
    </location>
</feature>